<reference evidence="3" key="1">
    <citation type="submission" date="2023-03" db="EMBL/GenBank/DDBJ databases">
        <title>Actinoallomurus iriomotensis NBRC 103684.</title>
        <authorList>
            <person name="Ichikawa N."/>
            <person name="Sato H."/>
            <person name="Tonouchi N."/>
        </authorList>
    </citation>
    <scope>NUCLEOTIDE SEQUENCE</scope>
    <source>
        <strain evidence="3">NBRC 103684</strain>
    </source>
</reference>
<proteinExistence type="predicted"/>
<feature type="domain" description="DUF6531" evidence="1">
    <location>
        <begin position="62"/>
        <end position="133"/>
    </location>
</feature>
<protein>
    <submittedName>
        <fullName evidence="3">Uncharacterized protein</fullName>
    </submittedName>
</protein>
<comment type="caution">
    <text evidence="3">The sequence shown here is derived from an EMBL/GenBank/DDBJ whole genome shotgun (WGS) entry which is preliminary data.</text>
</comment>
<evidence type="ECO:0000259" key="2">
    <source>
        <dbReference type="Pfam" id="PF21527"/>
    </source>
</evidence>
<dbReference type="EMBL" id="BSTK01000020">
    <property type="protein sequence ID" value="GLY91463.1"/>
    <property type="molecule type" value="Genomic_DNA"/>
</dbReference>
<evidence type="ECO:0000313" key="3">
    <source>
        <dbReference type="EMBL" id="GLY91463.1"/>
    </source>
</evidence>
<dbReference type="PANTHER" id="PTHR32305">
    <property type="match status" value="1"/>
</dbReference>
<dbReference type="InterPro" id="IPR006530">
    <property type="entry name" value="YD"/>
</dbReference>
<dbReference type="PANTHER" id="PTHR32305:SF15">
    <property type="entry name" value="PROTEIN RHSA-RELATED"/>
    <property type="match status" value="1"/>
</dbReference>
<dbReference type="NCBIfam" id="TIGR01643">
    <property type="entry name" value="YD_repeat_2x"/>
    <property type="match status" value="12"/>
</dbReference>
<dbReference type="Gene3D" id="2.180.10.10">
    <property type="entry name" value="RHS repeat-associated core"/>
    <property type="match status" value="2"/>
</dbReference>
<organism evidence="3 4">
    <name type="scientific">Actinoallomurus iriomotensis</name>
    <dbReference type="NCBI Taxonomy" id="478107"/>
    <lineage>
        <taxon>Bacteria</taxon>
        <taxon>Bacillati</taxon>
        <taxon>Actinomycetota</taxon>
        <taxon>Actinomycetes</taxon>
        <taxon>Streptosporangiales</taxon>
        <taxon>Thermomonosporaceae</taxon>
        <taxon>Actinoallomurus</taxon>
    </lineage>
</organism>
<dbReference type="InterPro" id="IPR031325">
    <property type="entry name" value="RHS_repeat"/>
</dbReference>
<evidence type="ECO:0000313" key="4">
    <source>
        <dbReference type="Proteomes" id="UP001165074"/>
    </source>
</evidence>
<dbReference type="InterPro" id="IPR050708">
    <property type="entry name" value="T6SS_VgrG/RHS"/>
</dbReference>
<dbReference type="Pfam" id="PF05593">
    <property type="entry name" value="RHS_repeat"/>
    <property type="match status" value="8"/>
</dbReference>
<dbReference type="InterPro" id="IPR049002">
    <property type="entry name" value="Stv"/>
</dbReference>
<dbReference type="NCBIfam" id="TIGR03696">
    <property type="entry name" value="Rhs_assc_core"/>
    <property type="match status" value="1"/>
</dbReference>
<accession>A0A9W6VZR0</accession>
<keyword evidence="4" id="KW-1185">Reference proteome</keyword>
<dbReference type="InterPro" id="IPR022385">
    <property type="entry name" value="Rhs_assc_core"/>
</dbReference>
<dbReference type="Pfam" id="PF20148">
    <property type="entry name" value="DUF6531"/>
    <property type="match status" value="1"/>
</dbReference>
<name>A0A9W6VZR0_9ACTN</name>
<feature type="domain" description="Putative adhesin Stv" evidence="2">
    <location>
        <begin position="1086"/>
        <end position="1210"/>
    </location>
</feature>
<dbReference type="Pfam" id="PF21527">
    <property type="entry name" value="Stv"/>
    <property type="match status" value="1"/>
</dbReference>
<sequence length="1294" mass="143066">MSAGGKQISATLARLGLFSATKPYLRSVGRAAALVGKGISGTTRFVTRPFSTPLVQRLAKADPVDVASGEVLLEQTDVELPGVLPLVLSRVHISSYRRGGRFGASWASTLDQRLEITGSMVYFVTADGMVLAYPLPTDGARVFPLEGPRLPLARADSGFTVTDIAAGRVLRFAARLRHDQMVLPLVGIDDRNGNSIDIVHDEDGSITDIRHCGGYWIDVETTGRRITAFRLRTSGAGDEVIVRYGYDTAGNLSEVFDPSGRPLRFTYDADGRLTAWQDRNDCWYRYTYDADGRCVRAEGKGGFLTATFSHDPQARQSTMIDSLGNPTLHEFNERGRLIAEVDALGNRTTSEWDHRDRLLAHTDPLGRTVRYAYDADDNIISIERPDGRQIKVEYNLLNLPVRIVDADGAVWRQDYDDRGNLTTAVNPIGAVTRYGYDERGALRSVTDAAGNTMKVRTNAVGLPVEVIDATGATTRYRRDPFGRVIALIDRSGNRTLFGWTREGELAWRLGPGSAVERWRHDGEGNLVEHVNAAGHITRYEYTNFDLLAAQVGPDGARLEFSYDTELRLAEVTDPQGLVWRYEYDPVGNLVAETDFNGRRLSYAYDACGRLAARSSGNGETLRLVRDVLGNVVEEWSDERRVATFDYDAAGRLTRARNGDADVRFERDALGQVTGESCNGRTVSSRFDPTGRQIWRRTPADIEAAWRYDPAGRPEAVTAAGQSIGFDYDASGRETSRRIGERVLVGHEWGAAHQLVRQVVQVGGATVQQRDYGYRADGVLVTIDEAVGGHRRFTVDAIGRITGVEADGSTERYAYDAAGNVTAADWTRSPAATADDPRGPREHRGTLLRRAGALTYEYDRQGRLISRRSATSSRQWRYTWDVHDRLTGLVTPDGEHWRYKYDALGRRIAKQRLAPGGGGVLEQTDFTWDDDLMVEQSFWGGGREARVTTWEYLPGTTQPVMLIDGPGEERGDRRLQAIVTDPLGTPTDLVDHAGRLADARPATVWGQPARPGEPPTPLRYPGQYHDAESGLHYNHHRYYDPATGRYLTGDPLGLGGGPNPYTYVANPYHLTDPLGLMLCLPTRPDGELVLAGHGGYYPKRGEVTIPRGTSLAVYGEHGRSNYGALFDPHSPTIDLGYGERVPNMTTVAVTGSPTPLKVYTEGMKAPNYTLYPPGISGVGVYGKAKVIAFWPADLSQLLKPNMGRVHWAACQNVSHIPPWASPAVRVFSTGTVALGAYVGYEIYDVHHLHDEMNDLDRQLNQTDPLSPRYGELEQKYWDVERQYYDKTVFGQKVNQ</sequence>
<dbReference type="InterPro" id="IPR045351">
    <property type="entry name" value="DUF6531"/>
</dbReference>
<dbReference type="Proteomes" id="UP001165074">
    <property type="component" value="Unassembled WGS sequence"/>
</dbReference>
<gene>
    <name evidence="3" type="ORF">Airi02_093920</name>
</gene>
<evidence type="ECO:0000259" key="1">
    <source>
        <dbReference type="Pfam" id="PF20148"/>
    </source>
</evidence>